<accession>A0A087UAD4</accession>
<keyword evidence="2" id="KW-1185">Reference proteome</keyword>
<proteinExistence type="predicted"/>
<dbReference type="PANTHER" id="PTHR45913:SF19">
    <property type="entry name" value="LOW QUALITY PROTEIN: ZINC FINGER BED DOMAIN-CONTAINING PROTEIN 5-LIKE"/>
    <property type="match status" value="1"/>
</dbReference>
<dbReference type="AlphaFoldDB" id="A0A087UAD4"/>
<dbReference type="PANTHER" id="PTHR45913">
    <property type="entry name" value="EPM2A-INTERACTING PROTEIN 1"/>
    <property type="match status" value="1"/>
</dbReference>
<dbReference type="OMA" id="CISICTD"/>
<protein>
    <submittedName>
        <fullName evidence="1">Zinc finger MYM-type protein 6</fullName>
    </submittedName>
</protein>
<feature type="non-terminal residue" evidence="1">
    <location>
        <position position="108"/>
    </location>
</feature>
<name>A0A087UAD4_STEMI</name>
<evidence type="ECO:0000313" key="1">
    <source>
        <dbReference type="EMBL" id="KFM74323.1"/>
    </source>
</evidence>
<gene>
    <name evidence="1" type="ORF">X975_12699</name>
</gene>
<reference evidence="1 2" key="1">
    <citation type="submission" date="2013-11" db="EMBL/GenBank/DDBJ databases">
        <title>Genome sequencing of Stegodyphus mimosarum.</title>
        <authorList>
            <person name="Bechsgaard J."/>
        </authorList>
    </citation>
    <scope>NUCLEOTIDE SEQUENCE [LARGE SCALE GENOMIC DNA]</scope>
</reference>
<organism evidence="1 2">
    <name type="scientific">Stegodyphus mimosarum</name>
    <name type="common">African social velvet spider</name>
    <dbReference type="NCBI Taxonomy" id="407821"/>
    <lineage>
        <taxon>Eukaryota</taxon>
        <taxon>Metazoa</taxon>
        <taxon>Ecdysozoa</taxon>
        <taxon>Arthropoda</taxon>
        <taxon>Chelicerata</taxon>
        <taxon>Arachnida</taxon>
        <taxon>Araneae</taxon>
        <taxon>Araneomorphae</taxon>
        <taxon>Entelegynae</taxon>
        <taxon>Eresoidea</taxon>
        <taxon>Eresidae</taxon>
        <taxon>Stegodyphus</taxon>
    </lineage>
</organism>
<sequence>MYSSYGIQCVAQNLNHQLMEKIKENGLGQQLDESTDSNKDANLIHYVLSLNDNIEDIVFCKSIIGSAKVQDLFKVLDKFIMGNDLDWKKCICVCTDGTQSMNGRYAGL</sequence>
<dbReference type="STRING" id="407821.A0A087UAD4"/>
<dbReference type="Proteomes" id="UP000054359">
    <property type="component" value="Unassembled WGS sequence"/>
</dbReference>
<dbReference type="EMBL" id="KK118976">
    <property type="protein sequence ID" value="KFM74323.1"/>
    <property type="molecule type" value="Genomic_DNA"/>
</dbReference>
<evidence type="ECO:0000313" key="2">
    <source>
        <dbReference type="Proteomes" id="UP000054359"/>
    </source>
</evidence>
<dbReference type="OrthoDB" id="6580598at2759"/>